<dbReference type="PANTHER" id="PTHR10063:SF11">
    <property type="entry name" value="RHO GTPASE-ACTIVATING PROTEIN CG5521-RELATED"/>
    <property type="match status" value="1"/>
</dbReference>
<protein>
    <recommendedName>
        <fullName evidence="3">Rap-GAP domain-containing protein</fullName>
    </recommendedName>
</protein>
<dbReference type="GO" id="GO:0051056">
    <property type="term" value="P:regulation of small GTPase mediated signal transduction"/>
    <property type="evidence" value="ECO:0007669"/>
    <property type="project" value="InterPro"/>
</dbReference>
<dbReference type="InterPro" id="IPR035974">
    <property type="entry name" value="Rap/Ran-GAP_sf"/>
</dbReference>
<keyword evidence="1" id="KW-0343">GTPase activation</keyword>
<dbReference type="SUPFAM" id="SSF48371">
    <property type="entry name" value="ARM repeat"/>
    <property type="match status" value="1"/>
</dbReference>
<accession>A0A7S4KM75</accession>
<dbReference type="EMBL" id="HBKR01012896">
    <property type="protein sequence ID" value="CAE2299444.1"/>
    <property type="molecule type" value="Transcribed_RNA"/>
</dbReference>
<dbReference type="InterPro" id="IPR027107">
    <property type="entry name" value="Tuberin/Ral-act_asu"/>
</dbReference>
<dbReference type="AlphaFoldDB" id="A0A7S4KM75"/>
<dbReference type="GO" id="GO:0005096">
    <property type="term" value="F:GTPase activator activity"/>
    <property type="evidence" value="ECO:0007669"/>
    <property type="project" value="UniProtKB-KW"/>
</dbReference>
<organism evidence="4">
    <name type="scientific">Paramoeba aestuarina</name>
    <dbReference type="NCBI Taxonomy" id="180227"/>
    <lineage>
        <taxon>Eukaryota</taxon>
        <taxon>Amoebozoa</taxon>
        <taxon>Discosea</taxon>
        <taxon>Flabellinia</taxon>
        <taxon>Dactylopodida</taxon>
        <taxon>Paramoebidae</taxon>
        <taxon>Paramoeba</taxon>
    </lineage>
</organism>
<gene>
    <name evidence="4" type="ORF">NAES01612_LOCUS8541</name>
</gene>
<dbReference type="PANTHER" id="PTHR10063">
    <property type="entry name" value="TUBERIN"/>
    <property type="match status" value="1"/>
</dbReference>
<dbReference type="Gene3D" id="3.40.50.11210">
    <property type="entry name" value="Rap/Ran-GAP"/>
    <property type="match status" value="1"/>
</dbReference>
<dbReference type="Pfam" id="PF02145">
    <property type="entry name" value="Rap_GAP"/>
    <property type="match status" value="1"/>
</dbReference>
<dbReference type="PROSITE" id="PS50085">
    <property type="entry name" value="RAPGAP"/>
    <property type="match status" value="1"/>
</dbReference>
<name>A0A7S4KM75_9EUKA</name>
<reference evidence="4" key="1">
    <citation type="submission" date="2021-01" db="EMBL/GenBank/DDBJ databases">
        <authorList>
            <person name="Corre E."/>
            <person name="Pelletier E."/>
            <person name="Niang G."/>
            <person name="Scheremetjew M."/>
            <person name="Finn R."/>
            <person name="Kale V."/>
            <person name="Holt S."/>
            <person name="Cochrane G."/>
            <person name="Meng A."/>
            <person name="Brown T."/>
            <person name="Cohen L."/>
        </authorList>
    </citation>
    <scope>NUCLEOTIDE SEQUENCE</scope>
    <source>
        <strain evidence="4">SoJaBio B1-5/56/2</strain>
    </source>
</reference>
<dbReference type="FunFam" id="3.40.50.11210:FF:000001">
    <property type="entry name" value="Ral GTPase-activating protein subunit alpha-1 isoform 1"/>
    <property type="match status" value="1"/>
</dbReference>
<evidence type="ECO:0000259" key="3">
    <source>
        <dbReference type="PROSITE" id="PS50085"/>
    </source>
</evidence>
<dbReference type="InterPro" id="IPR016024">
    <property type="entry name" value="ARM-type_fold"/>
</dbReference>
<dbReference type="InterPro" id="IPR000331">
    <property type="entry name" value="Rap/Ran_GAP_dom"/>
</dbReference>
<sequence length="1033" mass="115865">MAGLFHTMETVTQVSNKIMQLTMVVQDKIYFIKKETKKKTAKRPGMMGGEQSAKHMEPKSPDSVSAPSLPTRDEALAKDWSVDEILFIWRNMLQIFGTVNSIRNPTIHVACLQQIWKVIQSVMWSESKVPYPETLDPDRPDFLCLIDIFGHLMFSACELPDAFVEGRAEAYKILCRMFCRDHIRPLPLKLLSHFYGIIQEGLMNRDSKNTVQDSIIINSSNIFNMALPGANTLIPYYLGEIRRILTGEGRSNRVKERAVIILTSLICLSSHLNGAEIPVPGDKKSSSSASSSKESNIHDFLRIAGASSGSSGARATATAVVHPFPFSGLLSEVLSIMTDALKLEMMDPEIKVRLIWGVCVSLFEIVFNQSAANLVVSGLVLMLLKHLSGQSKIVIRASVHAVTCLASVADKFSLIDPSILSTIIESVSANIVKEVSEYRSNKSYPIDESLVADQLYCLLEWMLVVGETTANDVKLIGKVSESLESALTGVVKTDSQGRKPGNKRKSERPGTLLTEVPFEEIYSQSINVTDPTAIALPMIREAAENVILHLLHFQHNVPGKEGIETLTSFVCHTDDIAEGEDAKSLHFVHNDSVLFSLVEIQKPDKSGRFSRLIMRDSIGKYAWDTDILFDFDSMQPQQALPFQFTEQKPPKEHLVLCPAPPPLPPATELDPELPPAHKNTYNEEVDQLDHLLHYLSHNYQDLLPESGLALHSPAVCMDSQKQLIEFTEAALVAQLEEDRLAMNKKQEDDPACHEWQFPYPSPQEPEGPYHHCRMILSHFGFLSYENFGGLSLLGGDNEKVLRSLNQLDLANGREMVKVGLIYLREGQEEQIEVLRNDSSSRSEMFGEFVRAIGWPIDVQTHRAYLGGLDPKLTTGVTAPYYATSTYELIYHDLTSMPTTDDPQQIHKKRHVGNDNVHIVWSEHLRDYNPRTIVSEFNDAHIVIYPLPNGLYKIHVFQKENVELFGPLMHGMCVSKQLLPSLVRSTCLMANKYVRYTHEGYVTPFAARKRVLNQIVERHKTEATYRELIGSIVP</sequence>
<evidence type="ECO:0000256" key="1">
    <source>
        <dbReference type="ARBA" id="ARBA00022468"/>
    </source>
</evidence>
<dbReference type="GO" id="GO:0005737">
    <property type="term" value="C:cytoplasm"/>
    <property type="evidence" value="ECO:0007669"/>
    <property type="project" value="TreeGrafter"/>
</dbReference>
<feature type="region of interest" description="Disordered" evidence="2">
    <location>
        <begin position="491"/>
        <end position="510"/>
    </location>
</feature>
<evidence type="ECO:0000256" key="2">
    <source>
        <dbReference type="SAM" id="MobiDB-lite"/>
    </source>
</evidence>
<dbReference type="SUPFAM" id="SSF111347">
    <property type="entry name" value="Rap/Ran-GAP"/>
    <property type="match status" value="1"/>
</dbReference>
<evidence type="ECO:0000313" key="4">
    <source>
        <dbReference type="EMBL" id="CAE2299444.1"/>
    </source>
</evidence>
<proteinExistence type="predicted"/>
<feature type="domain" description="Rap-GAP" evidence="3">
    <location>
        <begin position="804"/>
        <end position="1014"/>
    </location>
</feature>
<dbReference type="GO" id="GO:0005634">
    <property type="term" value="C:nucleus"/>
    <property type="evidence" value="ECO:0007669"/>
    <property type="project" value="InterPro"/>
</dbReference>
<feature type="region of interest" description="Disordered" evidence="2">
    <location>
        <begin position="40"/>
        <end position="68"/>
    </location>
</feature>